<comment type="caution">
    <text evidence="1">The sequence shown here is derived from an EMBL/GenBank/DDBJ whole genome shotgun (WGS) entry which is preliminary data.</text>
</comment>
<organism evidence="1 2">
    <name type="scientific">Catenuloplanes atrovinosus</name>
    <dbReference type="NCBI Taxonomy" id="137266"/>
    <lineage>
        <taxon>Bacteria</taxon>
        <taxon>Bacillati</taxon>
        <taxon>Actinomycetota</taxon>
        <taxon>Actinomycetes</taxon>
        <taxon>Micromonosporales</taxon>
        <taxon>Micromonosporaceae</taxon>
        <taxon>Catenuloplanes</taxon>
    </lineage>
</organism>
<keyword evidence="2" id="KW-1185">Reference proteome</keyword>
<evidence type="ECO:0000313" key="2">
    <source>
        <dbReference type="Proteomes" id="UP001183643"/>
    </source>
</evidence>
<accession>A0AAE3YW39</accession>
<dbReference type="EMBL" id="JAVDYB010000001">
    <property type="protein sequence ID" value="MDR7279066.1"/>
    <property type="molecule type" value="Genomic_DNA"/>
</dbReference>
<reference evidence="1" key="1">
    <citation type="submission" date="2023-07" db="EMBL/GenBank/DDBJ databases">
        <title>Sequencing the genomes of 1000 actinobacteria strains.</title>
        <authorList>
            <person name="Klenk H.-P."/>
        </authorList>
    </citation>
    <scope>NUCLEOTIDE SEQUENCE</scope>
    <source>
        <strain evidence="1">DSM 44707</strain>
    </source>
</reference>
<evidence type="ECO:0000313" key="1">
    <source>
        <dbReference type="EMBL" id="MDR7279066.1"/>
    </source>
</evidence>
<dbReference type="Proteomes" id="UP001183643">
    <property type="component" value="Unassembled WGS sequence"/>
</dbReference>
<proteinExistence type="predicted"/>
<dbReference type="AlphaFoldDB" id="A0AAE3YW39"/>
<protein>
    <submittedName>
        <fullName evidence="1">Uncharacterized protein</fullName>
    </submittedName>
</protein>
<gene>
    <name evidence="1" type="ORF">J2S41_005844</name>
</gene>
<dbReference type="RefSeq" id="WP_310372377.1">
    <property type="nucleotide sequence ID" value="NZ_JAVDYB010000001.1"/>
</dbReference>
<sequence>MQSREGKPWLLDEYVVVGDLWLRRGRAVGTGTAEVREIAALLGRTPASISRRIGNFKGTDEPGTGLKPITGEALRLWESIRHDPDLLATRLDEARRRLGLLSRGVQDVEGGSVRIVPPEVPSTETVEVAAHDGERRARQLEAVLREQFRQWRDPRGQRLSGIEIDVSDGKLRVDLFDEFTNVLIEVKARADRNHLRLAVGQLYDYRRYLAFPVDLAVLVPTHPSADLMKLLEAADIGAIWPEGHTFADSEDGRLLRTP</sequence>
<name>A0AAE3YW39_9ACTN</name>